<evidence type="ECO:0000259" key="9">
    <source>
        <dbReference type="PROSITE" id="PS51464"/>
    </source>
</evidence>
<dbReference type="GO" id="GO:0006047">
    <property type="term" value="P:UDP-N-acetylglucosamine metabolic process"/>
    <property type="evidence" value="ECO:0007669"/>
    <property type="project" value="TreeGrafter"/>
</dbReference>
<dbReference type="PANTHER" id="PTHR10937:SF0">
    <property type="entry name" value="GLUTAMINE--FRUCTOSE-6-PHOSPHATE TRANSAMINASE (ISOMERIZING)"/>
    <property type="match status" value="1"/>
</dbReference>
<evidence type="ECO:0000256" key="3">
    <source>
        <dbReference type="ARBA" id="ARBA00012916"/>
    </source>
</evidence>
<dbReference type="CDD" id="cd05009">
    <property type="entry name" value="SIS_GlmS_GlmD_2"/>
    <property type="match status" value="1"/>
</dbReference>
<feature type="domain" description="SIS" evidence="9">
    <location>
        <begin position="612"/>
        <end position="753"/>
    </location>
</feature>
<organism evidence="10 11">
    <name type="scientific">Paragonimus westermani</name>
    <dbReference type="NCBI Taxonomy" id="34504"/>
    <lineage>
        <taxon>Eukaryota</taxon>
        <taxon>Metazoa</taxon>
        <taxon>Spiralia</taxon>
        <taxon>Lophotrochozoa</taxon>
        <taxon>Platyhelminthes</taxon>
        <taxon>Trematoda</taxon>
        <taxon>Digenea</taxon>
        <taxon>Plagiorchiida</taxon>
        <taxon>Troglotremata</taxon>
        <taxon>Troglotrematidae</taxon>
        <taxon>Paragonimus</taxon>
    </lineage>
</organism>
<dbReference type="Proteomes" id="UP000324629">
    <property type="component" value="Unassembled WGS sequence"/>
</dbReference>
<dbReference type="SUPFAM" id="SSF56235">
    <property type="entry name" value="N-terminal nucleophile aminohydrolases (Ntn hydrolases)"/>
    <property type="match status" value="1"/>
</dbReference>
<dbReference type="AlphaFoldDB" id="A0A5J4NTQ4"/>
<reference evidence="10 11" key="1">
    <citation type="journal article" date="2019" name="Gigascience">
        <title>Whole-genome sequence of the oriental lung fluke Paragonimus westermani.</title>
        <authorList>
            <person name="Oey H."/>
            <person name="Zakrzewski M."/>
            <person name="Narain K."/>
            <person name="Devi K.R."/>
            <person name="Agatsuma T."/>
            <person name="Nawaratna S."/>
            <person name="Gobert G.N."/>
            <person name="Jones M.K."/>
            <person name="Ragan M.A."/>
            <person name="McManus D.P."/>
            <person name="Krause L."/>
        </authorList>
    </citation>
    <scope>NUCLEOTIDE SEQUENCE [LARGE SCALE GENOMIC DNA]</scope>
    <source>
        <strain evidence="10 11">IND2009</strain>
    </source>
</reference>
<evidence type="ECO:0000256" key="1">
    <source>
        <dbReference type="ARBA" id="ARBA00001031"/>
    </source>
</evidence>
<dbReference type="InterPro" id="IPR047084">
    <property type="entry name" value="GFAT_N"/>
</dbReference>
<dbReference type="CDD" id="cd05008">
    <property type="entry name" value="SIS_GlmS_GlmD_1"/>
    <property type="match status" value="1"/>
</dbReference>
<dbReference type="GO" id="GO:0046349">
    <property type="term" value="P:amino sugar biosynthetic process"/>
    <property type="evidence" value="ECO:0007669"/>
    <property type="project" value="UniProtKB-ARBA"/>
</dbReference>
<dbReference type="EC" id="2.6.1.16" evidence="3"/>
<comment type="catalytic activity">
    <reaction evidence="1">
        <text>D-fructose 6-phosphate + L-glutamine = D-glucosamine 6-phosphate + L-glutamate</text>
        <dbReference type="Rhea" id="RHEA:13237"/>
        <dbReference type="ChEBI" id="CHEBI:29985"/>
        <dbReference type="ChEBI" id="CHEBI:58359"/>
        <dbReference type="ChEBI" id="CHEBI:58725"/>
        <dbReference type="ChEBI" id="CHEBI:61527"/>
        <dbReference type="EC" id="2.6.1.16"/>
    </reaction>
</comment>
<dbReference type="InterPro" id="IPR017932">
    <property type="entry name" value="GATase_2_dom"/>
</dbReference>
<dbReference type="InterPro" id="IPR035490">
    <property type="entry name" value="GlmS/FrlB_SIS"/>
</dbReference>
<keyword evidence="4 10" id="KW-0032">Aminotransferase</keyword>
<dbReference type="GO" id="GO:0006487">
    <property type="term" value="P:protein N-linked glycosylation"/>
    <property type="evidence" value="ECO:0007669"/>
    <property type="project" value="TreeGrafter"/>
</dbReference>
<keyword evidence="6" id="KW-0677">Repeat</keyword>
<evidence type="ECO:0000256" key="4">
    <source>
        <dbReference type="ARBA" id="ARBA00022576"/>
    </source>
</evidence>
<dbReference type="InterPro" id="IPR029055">
    <property type="entry name" value="Ntn_hydrolases_N"/>
</dbReference>
<comment type="caution">
    <text evidence="10">The sequence shown here is derived from an EMBL/GenBank/DDBJ whole genome shotgun (WGS) entry which is preliminary data.</text>
</comment>
<gene>
    <name evidence="10" type="ORF">DEA37_0008211</name>
</gene>
<evidence type="ECO:0000256" key="5">
    <source>
        <dbReference type="ARBA" id="ARBA00022679"/>
    </source>
</evidence>
<evidence type="ECO:0000313" key="11">
    <source>
        <dbReference type="Proteomes" id="UP000324629"/>
    </source>
</evidence>
<dbReference type="SUPFAM" id="SSF53697">
    <property type="entry name" value="SIS domain"/>
    <property type="match status" value="1"/>
</dbReference>
<dbReference type="GO" id="GO:0004360">
    <property type="term" value="F:glutamine-fructose-6-phosphate transaminase (isomerizing) activity"/>
    <property type="evidence" value="ECO:0007669"/>
    <property type="project" value="UniProtKB-EC"/>
</dbReference>
<proteinExistence type="predicted"/>
<dbReference type="FunFam" id="3.40.50.10490:FF:000002">
    <property type="entry name" value="Glutamine--fructose-6-phosphate aminotransferase [isomerizing]"/>
    <property type="match status" value="1"/>
</dbReference>
<dbReference type="EMBL" id="QNGE01001096">
    <property type="protein sequence ID" value="KAA3678458.1"/>
    <property type="molecule type" value="Genomic_DNA"/>
</dbReference>
<feature type="domain" description="Glutamine amidotransferase type-2" evidence="8">
    <location>
        <begin position="33"/>
        <end position="369"/>
    </location>
</feature>
<dbReference type="FunFam" id="3.60.20.10:FF:000052">
    <property type="entry name" value="Glutamine--fructose-6-phosphate aminotransferase [isomerizing] 2"/>
    <property type="match status" value="1"/>
</dbReference>
<protein>
    <recommendedName>
        <fullName evidence="3">glutamine--fructose-6-phosphate transaminase (isomerizing)</fullName>
        <ecNumber evidence="3">2.6.1.16</ecNumber>
    </recommendedName>
</protein>
<dbReference type="InterPro" id="IPR035466">
    <property type="entry name" value="GlmS/AgaS_SIS"/>
</dbReference>
<dbReference type="PROSITE" id="PS51464">
    <property type="entry name" value="SIS"/>
    <property type="match status" value="2"/>
</dbReference>
<sequence length="781" mass="86813">MRRLANIDLCDLVDRLTREDLTIARQVTERPRQRIFAYLNYGVPVSRKEVINILLNGLHRLEYRGYDSAGLALDLGTECANCNGHVNGHGNIAGNPVALVRCKGKVASLVEAVKSTLTDPYLSEERIDTHVGIAHTRWATHGEPNERNAHPQTSGDDNTFVVVHNGIITNYKDLKAFLIRRGFTFSSDTDTEVIPKLMQHFYDLHKEAAHRYSFLEVVELVVMQLEGSFALACKSRYYPGECVVARRGSPLLVGIKSPHELTMNHIPIYFRQNTKGYNVCKPFASGDVAPHVDGTIGLTSSHHLNGTARRREIEFFFASDARPDVLGSIIIPRSVQCDHPDEIAQTKLFESATQVIFLEDDDIAAVRDGLLTIHRLDRCVNDATTREVVTLQMELQQIMKGNFDYFMQKEIFEQPESIMNTMRGRLNFETQTVILGGLVEHMPAIRRCRRLIFIGCGTSFHSAIATRALLEELSELPVMVELASDLLDRKTPIFRDDVCVLISQSGETADTLLALRYCASRGSLVVGITNTVGSTISRESHCGVHINAGPEIGVASTKAYTSQVIALVMFALVLSEDRISLQSRRQSIIEGLAKLSDQIRTVLQLDHAIRELADGLHKKRSILVMGRGSNYATCLEGALKLKELTYIHAEGILSGELKHGPLAMVDSECAIIMLMPHDGLFEKSMNAFCEVRARRGNPIVICDEGDPDIPKDNLNVIEIPGTVDCLQGVLAVIPLQLLSFHIAVRRGLDKLRQTKLADCKFGFIQCARDVRHVTLNIVDHG</sequence>
<dbReference type="GO" id="GO:0097367">
    <property type="term" value="F:carbohydrate derivative binding"/>
    <property type="evidence" value="ECO:0007669"/>
    <property type="project" value="InterPro"/>
</dbReference>
<keyword evidence="11" id="KW-1185">Reference proteome</keyword>
<evidence type="ECO:0000313" key="10">
    <source>
        <dbReference type="EMBL" id="KAA3678458.1"/>
    </source>
</evidence>
<dbReference type="CDD" id="cd00714">
    <property type="entry name" value="GFAT"/>
    <property type="match status" value="1"/>
</dbReference>
<dbReference type="Gene3D" id="3.40.50.10490">
    <property type="entry name" value="Glucose-6-phosphate isomerase like protein, domain 1"/>
    <property type="match status" value="2"/>
</dbReference>
<evidence type="ECO:0000256" key="7">
    <source>
        <dbReference type="ARBA" id="ARBA00022962"/>
    </source>
</evidence>
<dbReference type="Pfam" id="PF13522">
    <property type="entry name" value="GATase_6"/>
    <property type="match status" value="1"/>
</dbReference>
<keyword evidence="7" id="KW-0315">Glutamine amidotransferase</keyword>
<dbReference type="InterPro" id="IPR001347">
    <property type="entry name" value="SIS_dom"/>
</dbReference>
<dbReference type="PANTHER" id="PTHR10937">
    <property type="entry name" value="GLUCOSAMINE--FRUCTOSE-6-PHOSPHATE AMINOTRANSFERASE, ISOMERIZING"/>
    <property type="match status" value="1"/>
</dbReference>
<evidence type="ECO:0000259" key="8">
    <source>
        <dbReference type="PROSITE" id="PS51278"/>
    </source>
</evidence>
<dbReference type="Gene3D" id="3.60.20.10">
    <property type="entry name" value="Glutamine Phosphoribosylpyrophosphate, subunit 1, domain 1"/>
    <property type="match status" value="1"/>
</dbReference>
<feature type="domain" description="SIS" evidence="9">
    <location>
        <begin position="441"/>
        <end position="580"/>
    </location>
</feature>
<comment type="pathway">
    <text evidence="2">Nucleotide-sugar biosynthesis; UDP-N-acetyl-alpha-D-glucosamine biosynthesis; alpha-D-glucosamine 6-phosphate from D-fructose 6-phosphate: step 1/1.</text>
</comment>
<dbReference type="PROSITE" id="PS51278">
    <property type="entry name" value="GATASE_TYPE_2"/>
    <property type="match status" value="1"/>
</dbReference>
<dbReference type="InterPro" id="IPR046348">
    <property type="entry name" value="SIS_dom_sf"/>
</dbReference>
<name>A0A5J4NTQ4_9TREM</name>
<dbReference type="GO" id="GO:0006002">
    <property type="term" value="P:fructose 6-phosphate metabolic process"/>
    <property type="evidence" value="ECO:0007669"/>
    <property type="project" value="TreeGrafter"/>
</dbReference>
<accession>A0A5J4NTQ4</accession>
<dbReference type="FunFam" id="3.40.50.10490:FF:000001">
    <property type="entry name" value="Glutamine--fructose-6-phosphate aminotransferase [isomerizing]"/>
    <property type="match status" value="1"/>
</dbReference>
<evidence type="ECO:0000256" key="2">
    <source>
        <dbReference type="ARBA" id="ARBA00004775"/>
    </source>
</evidence>
<evidence type="ECO:0000256" key="6">
    <source>
        <dbReference type="ARBA" id="ARBA00022737"/>
    </source>
</evidence>
<dbReference type="Pfam" id="PF01380">
    <property type="entry name" value="SIS"/>
    <property type="match status" value="2"/>
</dbReference>
<keyword evidence="5 10" id="KW-0808">Transferase</keyword>